<evidence type="ECO:0000313" key="3">
    <source>
        <dbReference type="Proteomes" id="UP000249169"/>
    </source>
</evidence>
<feature type="compositionally biased region" description="Basic and acidic residues" evidence="1">
    <location>
        <begin position="90"/>
        <end position="108"/>
    </location>
</feature>
<protein>
    <submittedName>
        <fullName evidence="2">Uncharacterized protein</fullName>
    </submittedName>
</protein>
<dbReference type="AlphaFoldDB" id="A0A328CAH0"/>
<feature type="compositionally biased region" description="Basic and acidic residues" evidence="1">
    <location>
        <begin position="73"/>
        <end position="82"/>
    </location>
</feature>
<dbReference type="OrthoDB" id="9822894at2"/>
<reference evidence="2 3" key="1">
    <citation type="submission" date="2018-05" db="EMBL/GenBank/DDBJ databases">
        <title>Lujinxingia marina gen. nov. sp. nov., a new facultative anaerobic member of the class Deltaproteobacteria, and proposal of Lujinxingaceae fam. nov.</title>
        <authorList>
            <person name="Li C.-M."/>
        </authorList>
    </citation>
    <scope>NUCLEOTIDE SEQUENCE [LARGE SCALE GENOMIC DNA]</scope>
    <source>
        <strain evidence="2 3">B210</strain>
    </source>
</reference>
<dbReference type="RefSeq" id="WP_111729192.1">
    <property type="nucleotide sequence ID" value="NZ_QHKO01000002.1"/>
</dbReference>
<proteinExistence type="predicted"/>
<dbReference type="EMBL" id="QHKO01000002">
    <property type="protein sequence ID" value="RAL23938.1"/>
    <property type="molecule type" value="Genomic_DNA"/>
</dbReference>
<comment type="caution">
    <text evidence="2">The sequence shown here is derived from an EMBL/GenBank/DDBJ whole genome shotgun (WGS) entry which is preliminary data.</text>
</comment>
<feature type="region of interest" description="Disordered" evidence="1">
    <location>
        <begin position="58"/>
        <end position="128"/>
    </location>
</feature>
<accession>A0A328CAH0</accession>
<name>A0A328CAH0_9DELT</name>
<sequence length="228" mass="23773">MKIESNVGAMGGVGGEASGAGGVSLEEGGGVFEALLRGGEESGDERLEGDYYGRALEEGAVQRGEEGWAGASDGERLKRGEEPEPGAMAGEEKEGGESEAEDVRRLEEAVEGPAVSEVVRGPERPGGGVNELAAGGGGGPELGEVVEQMVRAAQVGEDAQGRRVMFLELEVPGRGMLKVRLLREHDGFSVRMRASDEGLARDLLRWKGEMVRAAGERGVKLNGVAVVC</sequence>
<evidence type="ECO:0000256" key="1">
    <source>
        <dbReference type="SAM" id="MobiDB-lite"/>
    </source>
</evidence>
<keyword evidence="3" id="KW-1185">Reference proteome</keyword>
<organism evidence="2 3">
    <name type="scientific">Lujinxingia litoralis</name>
    <dbReference type="NCBI Taxonomy" id="2211119"/>
    <lineage>
        <taxon>Bacteria</taxon>
        <taxon>Deltaproteobacteria</taxon>
        <taxon>Bradymonadales</taxon>
        <taxon>Lujinxingiaceae</taxon>
        <taxon>Lujinxingia</taxon>
    </lineage>
</organism>
<evidence type="ECO:0000313" key="2">
    <source>
        <dbReference type="EMBL" id="RAL23938.1"/>
    </source>
</evidence>
<gene>
    <name evidence="2" type="ORF">DL240_07260</name>
</gene>
<dbReference type="Proteomes" id="UP000249169">
    <property type="component" value="Unassembled WGS sequence"/>
</dbReference>